<proteinExistence type="predicted"/>
<comment type="caution">
    <text evidence="1">The sequence shown here is derived from an EMBL/GenBank/DDBJ whole genome shotgun (WGS) entry which is preliminary data.</text>
</comment>
<protein>
    <submittedName>
        <fullName evidence="1">Uncharacterized protein</fullName>
    </submittedName>
</protein>
<accession>A0AAV7G1R3</accession>
<keyword evidence="2" id="KW-1185">Reference proteome</keyword>
<evidence type="ECO:0000313" key="1">
    <source>
        <dbReference type="EMBL" id="KAH0449632.1"/>
    </source>
</evidence>
<reference evidence="1 2" key="1">
    <citation type="journal article" date="2021" name="Hortic Res">
        <title>Chromosome-scale assembly of the Dendrobium chrysotoxum genome enhances the understanding of orchid evolution.</title>
        <authorList>
            <person name="Zhang Y."/>
            <person name="Zhang G.Q."/>
            <person name="Zhang D."/>
            <person name="Liu X.D."/>
            <person name="Xu X.Y."/>
            <person name="Sun W.H."/>
            <person name="Yu X."/>
            <person name="Zhu X."/>
            <person name="Wang Z.W."/>
            <person name="Zhao X."/>
            <person name="Zhong W.Y."/>
            <person name="Chen H."/>
            <person name="Yin W.L."/>
            <person name="Huang T."/>
            <person name="Niu S.C."/>
            <person name="Liu Z.J."/>
        </authorList>
    </citation>
    <scope>NUCLEOTIDE SEQUENCE [LARGE SCALE GENOMIC DNA]</scope>
    <source>
        <strain evidence="1">Lindl</strain>
    </source>
</reference>
<sequence>MAYNYGENQGQNGSGLNVRADIDPFDCRLFTGHLNALIISEFSDLGARWIRIIEPLELTISMSSLEFVWYS</sequence>
<gene>
    <name evidence="1" type="ORF">IEQ34_020324</name>
</gene>
<evidence type="ECO:0000313" key="2">
    <source>
        <dbReference type="Proteomes" id="UP000775213"/>
    </source>
</evidence>
<name>A0AAV7G1R3_DENCH</name>
<dbReference type="Proteomes" id="UP000775213">
    <property type="component" value="Unassembled WGS sequence"/>
</dbReference>
<dbReference type="AlphaFoldDB" id="A0AAV7G1R3"/>
<dbReference type="EMBL" id="JAGFBR010000018">
    <property type="protein sequence ID" value="KAH0449632.1"/>
    <property type="molecule type" value="Genomic_DNA"/>
</dbReference>
<organism evidence="1 2">
    <name type="scientific">Dendrobium chrysotoxum</name>
    <name type="common">Orchid</name>
    <dbReference type="NCBI Taxonomy" id="161865"/>
    <lineage>
        <taxon>Eukaryota</taxon>
        <taxon>Viridiplantae</taxon>
        <taxon>Streptophyta</taxon>
        <taxon>Embryophyta</taxon>
        <taxon>Tracheophyta</taxon>
        <taxon>Spermatophyta</taxon>
        <taxon>Magnoliopsida</taxon>
        <taxon>Liliopsida</taxon>
        <taxon>Asparagales</taxon>
        <taxon>Orchidaceae</taxon>
        <taxon>Epidendroideae</taxon>
        <taxon>Malaxideae</taxon>
        <taxon>Dendrobiinae</taxon>
        <taxon>Dendrobium</taxon>
    </lineage>
</organism>